<dbReference type="InterPro" id="IPR050624">
    <property type="entry name" value="HTH-type_Tx_Regulator"/>
</dbReference>
<dbReference type="InterPro" id="IPR039532">
    <property type="entry name" value="TetR_C_Firmicutes"/>
</dbReference>
<dbReference type="InterPro" id="IPR001647">
    <property type="entry name" value="HTH_TetR"/>
</dbReference>
<proteinExistence type="predicted"/>
<keyword evidence="1 2" id="KW-0238">DNA-binding</keyword>
<dbReference type="PATRIC" id="fig|1194971.3.peg.1254"/>
<dbReference type="Proteomes" id="UP000035027">
    <property type="component" value="Chromosome"/>
</dbReference>
<sequence length="177" mass="20426">MKKQQARRKEALGNSLLVLLRKEPLEKITVDQICREAGVHRSTFYRYFTDKFDLLKYSFLTFMVAKLDPHDTINSVVTMIGNDKPLFRNVLINNNDVTLMNIITNMLSEQLLQGSKEDTENFTDINWVRNALSTSAVPEMTAKMIAGGVLTVVVDWVEQNFQTPEEELIDFFRNFMP</sequence>
<protein>
    <submittedName>
        <fullName evidence="4">TetR family transcriptional regulator</fullName>
    </submittedName>
</protein>
<feature type="domain" description="HTH tetR-type" evidence="3">
    <location>
        <begin position="6"/>
        <end position="66"/>
    </location>
</feature>
<dbReference type="Gene3D" id="1.10.357.10">
    <property type="entry name" value="Tetracycline Repressor, domain 2"/>
    <property type="match status" value="1"/>
</dbReference>
<accession>A0A0F7PXD9</accession>
<gene>
    <name evidence="4" type="ORF">LsR_01251</name>
</gene>
<evidence type="ECO:0000313" key="4">
    <source>
        <dbReference type="EMBL" id="AKI04796.1"/>
    </source>
</evidence>
<dbReference type="EMBL" id="CP011403">
    <property type="protein sequence ID" value="AKI04796.1"/>
    <property type="molecule type" value="Genomic_DNA"/>
</dbReference>
<dbReference type="InterPro" id="IPR009057">
    <property type="entry name" value="Homeodomain-like_sf"/>
</dbReference>
<dbReference type="Pfam" id="PF00440">
    <property type="entry name" value="TetR_N"/>
    <property type="match status" value="1"/>
</dbReference>
<dbReference type="PANTHER" id="PTHR43479">
    <property type="entry name" value="ACREF/ENVCD OPERON REPRESSOR-RELATED"/>
    <property type="match status" value="1"/>
</dbReference>
<dbReference type="RefSeq" id="WP_047035852.1">
    <property type="nucleotide sequence ID" value="NZ_CP011403.1"/>
</dbReference>
<dbReference type="PANTHER" id="PTHR43479:SF11">
    <property type="entry name" value="ACREF_ENVCD OPERON REPRESSOR-RELATED"/>
    <property type="match status" value="1"/>
</dbReference>
<evidence type="ECO:0000313" key="5">
    <source>
        <dbReference type="Proteomes" id="UP000035027"/>
    </source>
</evidence>
<organism evidence="4 5">
    <name type="scientific">Ligilactobacillus salivarius str. Ren</name>
    <dbReference type="NCBI Taxonomy" id="1194971"/>
    <lineage>
        <taxon>Bacteria</taxon>
        <taxon>Bacillati</taxon>
        <taxon>Bacillota</taxon>
        <taxon>Bacilli</taxon>
        <taxon>Lactobacillales</taxon>
        <taxon>Lactobacillaceae</taxon>
        <taxon>Ligilactobacillus</taxon>
    </lineage>
</organism>
<evidence type="ECO:0000259" key="3">
    <source>
        <dbReference type="PROSITE" id="PS50977"/>
    </source>
</evidence>
<evidence type="ECO:0000256" key="2">
    <source>
        <dbReference type="PROSITE-ProRule" id="PRU00335"/>
    </source>
</evidence>
<reference evidence="4 5" key="1">
    <citation type="submission" date="2015-05" db="EMBL/GenBank/DDBJ databases">
        <title>Complete genome sequence of Lactobacillus salivarius Ren, a probiotic strain with antitumor activity.</title>
        <authorList>
            <person name="Sun E."/>
            <person name="Zhao L."/>
            <person name="Liu S."/>
            <person name="Zhang M."/>
            <person name="Guo H."/>
            <person name="Ren F."/>
        </authorList>
    </citation>
    <scope>NUCLEOTIDE SEQUENCE [LARGE SCALE GENOMIC DNA]</scope>
    <source>
        <strain evidence="4 5">Ren</strain>
    </source>
</reference>
<dbReference type="SUPFAM" id="SSF46689">
    <property type="entry name" value="Homeodomain-like"/>
    <property type="match status" value="1"/>
</dbReference>
<dbReference type="AlphaFoldDB" id="A0A0F7PXD9"/>
<evidence type="ECO:0000256" key="1">
    <source>
        <dbReference type="ARBA" id="ARBA00023125"/>
    </source>
</evidence>
<dbReference type="PROSITE" id="PS50977">
    <property type="entry name" value="HTH_TETR_2"/>
    <property type="match status" value="1"/>
</dbReference>
<dbReference type="Pfam" id="PF14278">
    <property type="entry name" value="TetR_C_8"/>
    <property type="match status" value="1"/>
</dbReference>
<name>A0A0F7PXD9_9LACO</name>
<feature type="DNA-binding region" description="H-T-H motif" evidence="2">
    <location>
        <begin position="29"/>
        <end position="48"/>
    </location>
</feature>
<dbReference type="GO" id="GO:0003677">
    <property type="term" value="F:DNA binding"/>
    <property type="evidence" value="ECO:0007669"/>
    <property type="project" value="UniProtKB-UniRule"/>
</dbReference>